<dbReference type="InterPro" id="IPR036397">
    <property type="entry name" value="RNaseH_sf"/>
</dbReference>
<dbReference type="SUPFAM" id="SSF53098">
    <property type="entry name" value="Ribonuclease H-like"/>
    <property type="match status" value="1"/>
</dbReference>
<comment type="caution">
    <text evidence="2">The sequence shown here is derived from an EMBL/GenBank/DDBJ whole genome shotgun (WGS) entry which is preliminary data.</text>
</comment>
<evidence type="ECO:0000259" key="1">
    <source>
        <dbReference type="PROSITE" id="PS50994"/>
    </source>
</evidence>
<evidence type="ECO:0000313" key="2">
    <source>
        <dbReference type="EMBL" id="NOJ74196.1"/>
    </source>
</evidence>
<sequence>MLIKAFERLDDEDTLLVHSDRGWHYQMHHFQKTLKELRITQSISRKGNCYDNAVMENLFGKIKSEFIYTQEFERIKQFKQELDEYMRYYYNHRRIKEKLKGMSPVQYRTHAVEVA</sequence>
<evidence type="ECO:0000313" key="3">
    <source>
        <dbReference type="Proteomes" id="UP000552038"/>
    </source>
</evidence>
<dbReference type="GO" id="GO:0003676">
    <property type="term" value="F:nucleic acid binding"/>
    <property type="evidence" value="ECO:0007669"/>
    <property type="project" value="InterPro"/>
</dbReference>
<accession>A0AAP7DLW6</accession>
<organism evidence="2 3">
    <name type="scientific">Paenibacillus alvei</name>
    <name type="common">Bacillus alvei</name>
    <dbReference type="NCBI Taxonomy" id="44250"/>
    <lineage>
        <taxon>Bacteria</taxon>
        <taxon>Bacillati</taxon>
        <taxon>Bacillota</taxon>
        <taxon>Bacilli</taxon>
        <taxon>Bacillales</taxon>
        <taxon>Paenibacillaceae</taxon>
        <taxon>Paenibacillus</taxon>
    </lineage>
</organism>
<protein>
    <submittedName>
        <fullName evidence="2">IS3 family transposase</fullName>
    </submittedName>
</protein>
<dbReference type="PANTHER" id="PTHR46889">
    <property type="entry name" value="TRANSPOSASE INSF FOR INSERTION SEQUENCE IS3B-RELATED"/>
    <property type="match status" value="1"/>
</dbReference>
<feature type="domain" description="Integrase catalytic" evidence="1">
    <location>
        <begin position="1"/>
        <end position="112"/>
    </location>
</feature>
<proteinExistence type="predicted"/>
<dbReference type="InterPro" id="IPR050900">
    <property type="entry name" value="Transposase_IS3/IS150/IS904"/>
</dbReference>
<dbReference type="Pfam" id="PF00665">
    <property type="entry name" value="rve"/>
    <property type="match status" value="1"/>
</dbReference>
<dbReference type="InterPro" id="IPR001584">
    <property type="entry name" value="Integrase_cat-core"/>
</dbReference>
<dbReference type="PANTHER" id="PTHR46889:SF4">
    <property type="entry name" value="TRANSPOSASE INSO FOR INSERTION SEQUENCE ELEMENT IS911B-RELATED"/>
    <property type="match status" value="1"/>
</dbReference>
<dbReference type="PROSITE" id="PS50994">
    <property type="entry name" value="INTEGRASE"/>
    <property type="match status" value="1"/>
</dbReference>
<name>A0AAP7DLW6_PAEAL</name>
<dbReference type="InterPro" id="IPR012337">
    <property type="entry name" value="RNaseH-like_sf"/>
</dbReference>
<dbReference type="GO" id="GO:0015074">
    <property type="term" value="P:DNA integration"/>
    <property type="evidence" value="ECO:0007669"/>
    <property type="project" value="InterPro"/>
</dbReference>
<dbReference type="AlphaFoldDB" id="A0AAP7DLW6"/>
<dbReference type="Proteomes" id="UP000552038">
    <property type="component" value="Unassembled WGS sequence"/>
</dbReference>
<dbReference type="EMBL" id="JABFOR010000101">
    <property type="protein sequence ID" value="NOJ74196.1"/>
    <property type="molecule type" value="Genomic_DNA"/>
</dbReference>
<dbReference type="Gene3D" id="3.30.420.10">
    <property type="entry name" value="Ribonuclease H-like superfamily/Ribonuclease H"/>
    <property type="match status" value="1"/>
</dbReference>
<dbReference type="Pfam" id="PF13333">
    <property type="entry name" value="rve_2"/>
    <property type="match status" value="1"/>
</dbReference>
<reference evidence="2 3" key="1">
    <citation type="submission" date="2020-05" db="EMBL/GenBank/DDBJ databases">
        <title>Whole genome sequencing and identification of novel metabolites from Paenibacillus alvei strain JR949.</title>
        <authorList>
            <person name="Rajendhran J."/>
            <person name="Sree Pranav P."/>
            <person name="Mahalakshmi B."/>
            <person name="Karthikeyan R."/>
        </authorList>
    </citation>
    <scope>NUCLEOTIDE SEQUENCE [LARGE SCALE GENOMIC DNA]</scope>
    <source>
        <strain evidence="2 3">JR949</strain>
    </source>
</reference>
<gene>
    <name evidence="2" type="ORF">HMI46_27240</name>
</gene>